<accession>A0AAJ4ZY89</accession>
<name>A0AAJ4ZY89_LYSSH</name>
<comment type="caution">
    <text evidence="1">The sequence shown here is derived from an EMBL/GenBank/DDBJ whole genome shotgun (WGS) entry which is preliminary data.</text>
</comment>
<dbReference type="EMBL" id="UFSZ01000001">
    <property type="protein sequence ID" value="SUV18644.1"/>
    <property type="molecule type" value="Genomic_DNA"/>
</dbReference>
<dbReference type="Proteomes" id="UP000255295">
    <property type="component" value="Unassembled WGS sequence"/>
</dbReference>
<evidence type="ECO:0000313" key="2">
    <source>
        <dbReference type="Proteomes" id="UP000255295"/>
    </source>
</evidence>
<dbReference type="AlphaFoldDB" id="A0AAJ4ZY89"/>
<gene>
    <name evidence="1" type="ORF">NCTC10338_03821</name>
</gene>
<organism evidence="1 2">
    <name type="scientific">Lysinibacillus sphaericus</name>
    <name type="common">Bacillus sphaericus</name>
    <dbReference type="NCBI Taxonomy" id="1421"/>
    <lineage>
        <taxon>Bacteria</taxon>
        <taxon>Bacillati</taxon>
        <taxon>Bacillota</taxon>
        <taxon>Bacilli</taxon>
        <taxon>Bacillales</taxon>
        <taxon>Bacillaceae</taxon>
        <taxon>Lysinibacillus</taxon>
    </lineage>
</organism>
<protein>
    <submittedName>
        <fullName evidence="1">Uncharacterized protein</fullName>
    </submittedName>
</protein>
<dbReference type="GeneID" id="48279092"/>
<proteinExistence type="predicted"/>
<evidence type="ECO:0000313" key="1">
    <source>
        <dbReference type="EMBL" id="SUV18644.1"/>
    </source>
</evidence>
<dbReference type="RefSeq" id="WP_158694848.1">
    <property type="nucleotide sequence ID" value="NZ_BJNS01000021.1"/>
</dbReference>
<reference evidence="1 2" key="1">
    <citation type="submission" date="2018-06" db="EMBL/GenBank/DDBJ databases">
        <authorList>
            <consortium name="Pathogen Informatics"/>
            <person name="Doyle S."/>
        </authorList>
    </citation>
    <scope>NUCLEOTIDE SEQUENCE [LARGE SCALE GENOMIC DNA]</scope>
    <source>
        <strain evidence="1 2">NCTC10338</strain>
    </source>
</reference>
<sequence length="46" mass="5405">MEHLTHINLQTKQAFILDSDGSIIEEGKFITEKEIQNSQKQRDAYR</sequence>